<evidence type="ECO:0000259" key="2">
    <source>
        <dbReference type="PROSITE" id="PS51176"/>
    </source>
</evidence>
<dbReference type="InterPro" id="IPR050812">
    <property type="entry name" value="Preph/Arog_dehydrog"/>
</dbReference>
<gene>
    <name evidence="3" type="ORF">C3K47_09345</name>
</gene>
<dbReference type="SUPFAM" id="SSF48179">
    <property type="entry name" value="6-phosphogluconate dehydrogenase C-terminal domain-like"/>
    <property type="match status" value="1"/>
</dbReference>
<sequence length="290" mass="31877">MKLTVVGLGLIGGSLAKDLRSKGIAKYVIGADKNIDHCKKAQELGTIDEYLPLEEAVKDADLVIVSVPVNATLAVLPKVLDAISEKTVVMDVGSTKSEICKVVENHPKRRNYVANHPIAGTENSGPTAAIDGLFDKKTTIICEEERSDPKAVLLIRVIHEAIGMHVIHMGAEEHDRHIAYVSHLSHVISYVLGKTVLEIEKDETNIFELAGSGFASTARLAKSSPEMWTPIFLQNKKSLLKSVDEYLKNLQDFRDLIANNDADSLFKEIGKINDIRRVLEGLELKRAKGH</sequence>
<dbReference type="PANTHER" id="PTHR21363:SF0">
    <property type="entry name" value="PREPHENATE DEHYDROGENASE [NADP(+)]"/>
    <property type="match status" value="1"/>
</dbReference>
<keyword evidence="1" id="KW-0560">Oxidoreductase</keyword>
<evidence type="ECO:0000256" key="1">
    <source>
        <dbReference type="ARBA" id="ARBA00023002"/>
    </source>
</evidence>
<dbReference type="PANTHER" id="PTHR21363">
    <property type="entry name" value="PREPHENATE DEHYDROGENASE"/>
    <property type="match status" value="1"/>
</dbReference>
<evidence type="ECO:0000313" key="3">
    <source>
        <dbReference type="EMBL" id="POY36570.1"/>
    </source>
</evidence>
<dbReference type="NCBIfam" id="NF006307">
    <property type="entry name" value="PRK08507.1"/>
    <property type="match status" value="1"/>
</dbReference>
<dbReference type="InterPro" id="IPR046826">
    <property type="entry name" value="PDH_N"/>
</dbReference>
<organism evidence="3 4">
    <name type="scientific">Solitalea longa</name>
    <dbReference type="NCBI Taxonomy" id="2079460"/>
    <lineage>
        <taxon>Bacteria</taxon>
        <taxon>Pseudomonadati</taxon>
        <taxon>Bacteroidota</taxon>
        <taxon>Sphingobacteriia</taxon>
        <taxon>Sphingobacteriales</taxon>
        <taxon>Sphingobacteriaceae</taxon>
        <taxon>Solitalea</taxon>
    </lineage>
</organism>
<dbReference type="Gene3D" id="1.10.3660.10">
    <property type="entry name" value="6-phosphogluconate dehydrogenase C-terminal like domain"/>
    <property type="match status" value="1"/>
</dbReference>
<protein>
    <submittedName>
        <fullName evidence="3">Prephenate dehydrogenase</fullName>
    </submittedName>
</protein>
<name>A0A2S5A1U3_9SPHI</name>
<dbReference type="GO" id="GO:0004665">
    <property type="term" value="F:prephenate dehydrogenase (NADP+) activity"/>
    <property type="evidence" value="ECO:0007669"/>
    <property type="project" value="InterPro"/>
</dbReference>
<dbReference type="Pfam" id="PF02153">
    <property type="entry name" value="PDH_N"/>
    <property type="match status" value="1"/>
</dbReference>
<comment type="caution">
    <text evidence="3">The sequence shown here is derived from an EMBL/GenBank/DDBJ whole genome shotgun (WGS) entry which is preliminary data.</text>
</comment>
<dbReference type="Proteomes" id="UP000236893">
    <property type="component" value="Unassembled WGS sequence"/>
</dbReference>
<proteinExistence type="predicted"/>
<accession>A0A2S5A1U3</accession>
<dbReference type="GO" id="GO:0008977">
    <property type="term" value="F:prephenate dehydrogenase (NAD+) activity"/>
    <property type="evidence" value="ECO:0007669"/>
    <property type="project" value="InterPro"/>
</dbReference>
<dbReference type="FunFam" id="3.40.50.720:FF:000208">
    <property type="entry name" value="Prephenate dehydrogenase"/>
    <property type="match status" value="1"/>
</dbReference>
<dbReference type="Gene3D" id="3.40.50.720">
    <property type="entry name" value="NAD(P)-binding Rossmann-like Domain"/>
    <property type="match status" value="1"/>
</dbReference>
<dbReference type="InterPro" id="IPR003099">
    <property type="entry name" value="Prephen_DH"/>
</dbReference>
<evidence type="ECO:0000313" key="4">
    <source>
        <dbReference type="Proteomes" id="UP000236893"/>
    </source>
</evidence>
<dbReference type="GO" id="GO:0006571">
    <property type="term" value="P:tyrosine biosynthetic process"/>
    <property type="evidence" value="ECO:0007669"/>
    <property type="project" value="InterPro"/>
</dbReference>
<dbReference type="InterPro" id="IPR036291">
    <property type="entry name" value="NAD(P)-bd_dom_sf"/>
</dbReference>
<dbReference type="EMBL" id="PQVF01000006">
    <property type="protein sequence ID" value="POY36570.1"/>
    <property type="molecule type" value="Genomic_DNA"/>
</dbReference>
<dbReference type="Pfam" id="PF20463">
    <property type="entry name" value="PDH_C"/>
    <property type="match status" value="1"/>
</dbReference>
<dbReference type="SUPFAM" id="SSF51735">
    <property type="entry name" value="NAD(P)-binding Rossmann-fold domains"/>
    <property type="match status" value="1"/>
</dbReference>
<feature type="domain" description="Prephenate/arogenate dehydrogenase" evidence="2">
    <location>
        <begin position="1"/>
        <end position="287"/>
    </location>
</feature>
<dbReference type="RefSeq" id="WP_103788873.1">
    <property type="nucleotide sequence ID" value="NZ_PQVF01000006.1"/>
</dbReference>
<dbReference type="OrthoDB" id="9802008at2"/>
<dbReference type="GO" id="GO:0070403">
    <property type="term" value="F:NAD+ binding"/>
    <property type="evidence" value="ECO:0007669"/>
    <property type="project" value="InterPro"/>
</dbReference>
<dbReference type="AlphaFoldDB" id="A0A2S5A1U3"/>
<dbReference type="PROSITE" id="PS51176">
    <property type="entry name" value="PDH_ADH"/>
    <property type="match status" value="1"/>
</dbReference>
<keyword evidence="4" id="KW-1185">Reference proteome</keyword>
<dbReference type="InterPro" id="IPR046825">
    <property type="entry name" value="PDH_C"/>
</dbReference>
<dbReference type="InterPro" id="IPR008927">
    <property type="entry name" value="6-PGluconate_DH-like_C_sf"/>
</dbReference>
<reference evidence="3 4" key="1">
    <citation type="submission" date="2018-01" db="EMBL/GenBank/DDBJ databases">
        <authorList>
            <person name="Gaut B.S."/>
            <person name="Morton B.R."/>
            <person name="Clegg M.T."/>
            <person name="Duvall M.R."/>
        </authorList>
    </citation>
    <scope>NUCLEOTIDE SEQUENCE [LARGE SCALE GENOMIC DNA]</scope>
    <source>
        <strain evidence="3 4">HR-AV</strain>
    </source>
</reference>